<evidence type="ECO:0000313" key="1">
    <source>
        <dbReference type="EMBL" id="MCW3475304.1"/>
    </source>
</evidence>
<reference evidence="1" key="1">
    <citation type="submission" date="2022-09" db="EMBL/GenBank/DDBJ databases">
        <title>Rhodovastum sp. nov. RN2-1 isolated from soil in Seongnam, South Korea.</title>
        <authorList>
            <person name="Le N.T."/>
        </authorList>
    </citation>
    <scope>NUCLEOTIDE SEQUENCE</scope>
    <source>
        <strain evidence="1">RN2-1</strain>
    </source>
</reference>
<dbReference type="RefSeq" id="WP_264714001.1">
    <property type="nucleotide sequence ID" value="NZ_JAPDNT010000007.1"/>
</dbReference>
<comment type="caution">
    <text evidence="1">The sequence shown here is derived from an EMBL/GenBank/DDBJ whole genome shotgun (WGS) entry which is preliminary data.</text>
</comment>
<proteinExistence type="predicted"/>
<dbReference type="EMBL" id="JAPDNT010000007">
    <property type="protein sequence ID" value="MCW3475304.1"/>
    <property type="molecule type" value="Genomic_DNA"/>
</dbReference>
<sequence length="232" mass="24887">MPETGYSQTAKVHRGALVQLVPDIVGVVPNIVAFQYNPEKITRGLEPWNPFEVDQTKRGAQAPTVQPYDPEESFSFTLEFDAADGLEEGNPLATTTGIAARLAALKKLTLPTKGLLGDLAASAQALFGGPSAQAVRPTVPILLLVLGPGVILPVRITKLSFEQILFSPLLYPLQATATLDLRVLTPEVFKCRVDTPARIAIAAYEFTRLQDDALAIANLAGSLDDIRGVLPF</sequence>
<reference evidence="1" key="2">
    <citation type="submission" date="2022-10" db="EMBL/GenBank/DDBJ databases">
        <authorList>
            <person name="Trinh H.N."/>
        </authorList>
    </citation>
    <scope>NUCLEOTIDE SEQUENCE</scope>
    <source>
        <strain evidence="1">RN2-1</strain>
    </source>
</reference>
<protein>
    <submittedName>
        <fullName evidence="1">Uncharacterized protein</fullName>
    </submittedName>
</protein>
<evidence type="ECO:0000313" key="2">
    <source>
        <dbReference type="Proteomes" id="UP001165679"/>
    </source>
</evidence>
<dbReference type="AlphaFoldDB" id="A0AA41YK73"/>
<dbReference type="Proteomes" id="UP001165679">
    <property type="component" value="Unassembled WGS sequence"/>
</dbReference>
<keyword evidence="2" id="KW-1185">Reference proteome</keyword>
<accession>A0AA41YK73</accession>
<organism evidence="1 2">
    <name type="scientific">Limobrevibacterium gyesilva</name>
    <dbReference type="NCBI Taxonomy" id="2991712"/>
    <lineage>
        <taxon>Bacteria</taxon>
        <taxon>Pseudomonadati</taxon>
        <taxon>Pseudomonadota</taxon>
        <taxon>Alphaproteobacteria</taxon>
        <taxon>Acetobacterales</taxon>
        <taxon>Acetobacteraceae</taxon>
        <taxon>Limobrevibacterium</taxon>
    </lineage>
</organism>
<name>A0AA41YK73_9PROT</name>
<gene>
    <name evidence="1" type="ORF">OL599_12045</name>
</gene>